<feature type="domain" description="C2 NT-type" evidence="1">
    <location>
        <begin position="87"/>
        <end position="255"/>
    </location>
</feature>
<evidence type="ECO:0000259" key="1">
    <source>
        <dbReference type="PROSITE" id="PS51840"/>
    </source>
</evidence>
<organism evidence="2 3">
    <name type="scientific">Anisodus tanguticus</name>
    <dbReference type="NCBI Taxonomy" id="243964"/>
    <lineage>
        <taxon>Eukaryota</taxon>
        <taxon>Viridiplantae</taxon>
        <taxon>Streptophyta</taxon>
        <taxon>Embryophyta</taxon>
        <taxon>Tracheophyta</taxon>
        <taxon>Spermatophyta</taxon>
        <taxon>Magnoliopsida</taxon>
        <taxon>eudicotyledons</taxon>
        <taxon>Gunneridae</taxon>
        <taxon>Pentapetalae</taxon>
        <taxon>asterids</taxon>
        <taxon>lamiids</taxon>
        <taxon>Solanales</taxon>
        <taxon>Solanaceae</taxon>
        <taxon>Solanoideae</taxon>
        <taxon>Hyoscyameae</taxon>
        <taxon>Anisodus</taxon>
    </lineage>
</organism>
<protein>
    <recommendedName>
        <fullName evidence="1">C2 NT-type domain-containing protein</fullName>
    </recommendedName>
</protein>
<keyword evidence="3" id="KW-1185">Reference proteome</keyword>
<dbReference type="EMBL" id="JAVYJV010000024">
    <property type="protein sequence ID" value="KAK4337948.1"/>
    <property type="molecule type" value="Genomic_DNA"/>
</dbReference>
<comment type="caution">
    <text evidence="2">The sequence shown here is derived from an EMBL/GenBank/DDBJ whole genome shotgun (WGS) entry which is preliminary data.</text>
</comment>
<dbReference type="AlphaFoldDB" id="A0AAE1QQV8"/>
<dbReference type="InterPro" id="IPR019448">
    <property type="entry name" value="NT-C2"/>
</dbReference>
<gene>
    <name evidence="2" type="ORF">RND71_042435</name>
</gene>
<evidence type="ECO:0000313" key="2">
    <source>
        <dbReference type="EMBL" id="KAK4337948.1"/>
    </source>
</evidence>
<proteinExistence type="predicted"/>
<reference evidence="2" key="1">
    <citation type="submission" date="2023-12" db="EMBL/GenBank/DDBJ databases">
        <title>Genome assembly of Anisodus tanguticus.</title>
        <authorList>
            <person name="Wang Y.-J."/>
        </authorList>
    </citation>
    <scope>NUCLEOTIDE SEQUENCE</scope>
    <source>
        <strain evidence="2">KB-2021</strain>
        <tissue evidence="2">Leaf</tissue>
    </source>
</reference>
<dbReference type="PROSITE" id="PS51840">
    <property type="entry name" value="C2_NT"/>
    <property type="match status" value="1"/>
</dbReference>
<dbReference type="Pfam" id="PF10358">
    <property type="entry name" value="NT-C2"/>
    <property type="match status" value="1"/>
</dbReference>
<evidence type="ECO:0000313" key="3">
    <source>
        <dbReference type="Proteomes" id="UP001291623"/>
    </source>
</evidence>
<accession>A0AAE1QQV8</accession>
<dbReference type="PANTHER" id="PTHR33414">
    <property type="entry name" value="PROTEIN PLASTID MOVEMENT IMPAIRED 1-RELATED 1"/>
    <property type="match status" value="1"/>
</dbReference>
<dbReference type="InterPro" id="IPR039614">
    <property type="entry name" value="PMI1-like"/>
</dbReference>
<sequence length="271" mass="30496">MSKVDSLKKRGAKSVNEKLLNDIEVINKALYLDKIGRRSLMLQDSNYSNPVGKTHLLDSKLKNKDDGKYSIEKESKKSSWSWKGLKSLAVRNKKFNCCFFVQVHSIEGLPTLFDELCLVVHWKRRDGELTTHHVVVSEGIAEFEEQLTHTCCISGSKDGPNQSAKYEAKNFLLYPRFMVASFALDELEENSSGKRMTIFRLSGKAKGAILNVSFEYHIVGKTFTVFPSNKNLLLEGKTLRRNSENAANLLAQCEQSDELSSTIRRAGSIPA</sequence>
<name>A0AAE1QQV8_9SOLA</name>
<dbReference type="Proteomes" id="UP001291623">
    <property type="component" value="Unassembled WGS sequence"/>
</dbReference>
<dbReference type="PANTHER" id="PTHR33414:SF7">
    <property type="entry name" value="PROTEIN PLASTID MOVEMENT IMPAIRED 1-RELATED 1-LIKE"/>
    <property type="match status" value="1"/>
</dbReference>